<sequence length="66" mass="7137">DDDFMSAFVTDRPIDETTNSNIENIPITTQNMEADTSAPSPPPLQLSVESATVAQHELSTYTKPVG</sequence>
<keyword evidence="2" id="KW-1185">Reference proteome</keyword>
<protein>
    <submittedName>
        <fullName evidence="1">Uncharacterized protein</fullName>
    </submittedName>
</protein>
<gene>
    <name evidence="1" type="ORF">HHI36_017062</name>
</gene>
<dbReference type="AlphaFoldDB" id="A0ABD2NLX0"/>
<organism evidence="1 2">
    <name type="scientific">Cryptolaemus montrouzieri</name>
    <dbReference type="NCBI Taxonomy" id="559131"/>
    <lineage>
        <taxon>Eukaryota</taxon>
        <taxon>Metazoa</taxon>
        <taxon>Ecdysozoa</taxon>
        <taxon>Arthropoda</taxon>
        <taxon>Hexapoda</taxon>
        <taxon>Insecta</taxon>
        <taxon>Pterygota</taxon>
        <taxon>Neoptera</taxon>
        <taxon>Endopterygota</taxon>
        <taxon>Coleoptera</taxon>
        <taxon>Polyphaga</taxon>
        <taxon>Cucujiformia</taxon>
        <taxon>Coccinelloidea</taxon>
        <taxon>Coccinellidae</taxon>
        <taxon>Scymninae</taxon>
        <taxon>Scymnini</taxon>
        <taxon>Cryptolaemus</taxon>
    </lineage>
</organism>
<proteinExistence type="predicted"/>
<comment type="caution">
    <text evidence="1">The sequence shown here is derived from an EMBL/GenBank/DDBJ whole genome shotgun (WGS) entry which is preliminary data.</text>
</comment>
<name>A0ABD2NLX0_9CUCU</name>
<feature type="non-terminal residue" evidence="1">
    <location>
        <position position="66"/>
    </location>
</feature>
<dbReference type="EMBL" id="JABFTP020000124">
    <property type="protein sequence ID" value="KAL3279555.1"/>
    <property type="molecule type" value="Genomic_DNA"/>
</dbReference>
<evidence type="ECO:0000313" key="1">
    <source>
        <dbReference type="EMBL" id="KAL3279555.1"/>
    </source>
</evidence>
<accession>A0ABD2NLX0</accession>
<reference evidence="1 2" key="1">
    <citation type="journal article" date="2021" name="BMC Biol.">
        <title>Horizontally acquired antibacterial genes associated with adaptive radiation of ladybird beetles.</title>
        <authorList>
            <person name="Li H.S."/>
            <person name="Tang X.F."/>
            <person name="Huang Y.H."/>
            <person name="Xu Z.Y."/>
            <person name="Chen M.L."/>
            <person name="Du X.Y."/>
            <person name="Qiu B.Y."/>
            <person name="Chen P.T."/>
            <person name="Zhang W."/>
            <person name="Slipinski A."/>
            <person name="Escalona H.E."/>
            <person name="Waterhouse R.M."/>
            <person name="Zwick A."/>
            <person name="Pang H."/>
        </authorList>
    </citation>
    <scope>NUCLEOTIDE SEQUENCE [LARGE SCALE GENOMIC DNA]</scope>
    <source>
        <strain evidence="1">SYSU2018</strain>
    </source>
</reference>
<dbReference type="Proteomes" id="UP001516400">
    <property type="component" value="Unassembled WGS sequence"/>
</dbReference>
<feature type="non-terminal residue" evidence="1">
    <location>
        <position position="1"/>
    </location>
</feature>
<evidence type="ECO:0000313" key="2">
    <source>
        <dbReference type="Proteomes" id="UP001516400"/>
    </source>
</evidence>